<protein>
    <submittedName>
        <fullName evidence="1">Uncharacterized protein</fullName>
    </submittedName>
</protein>
<proteinExistence type="predicted"/>
<reference evidence="3 4" key="1">
    <citation type="submission" date="2020-08" db="EMBL/GenBank/DDBJ databases">
        <title>Genomic Encyclopedia of Type Strains, Phase IV (KMG-V): Genome sequencing to study the core and pangenomes of soil and plant-associated prokaryotes.</title>
        <authorList>
            <person name="Whitman W."/>
        </authorList>
    </citation>
    <scope>NUCLEOTIDE SEQUENCE [LARGE SCALE GENOMIC DNA]</scope>
    <source>
        <strain evidence="1 4">SEMIA 471</strain>
        <strain evidence="2 3">SEMIA 489</strain>
    </source>
</reference>
<evidence type="ECO:0000313" key="4">
    <source>
        <dbReference type="Proteomes" id="UP000557344"/>
    </source>
</evidence>
<dbReference type="EMBL" id="JACIHU010000004">
    <property type="protein sequence ID" value="MBB4479922.1"/>
    <property type="molecule type" value="Genomic_DNA"/>
</dbReference>
<organism evidence="1 4">
    <name type="scientific">Rhizobium etli</name>
    <dbReference type="NCBI Taxonomy" id="29449"/>
    <lineage>
        <taxon>Bacteria</taxon>
        <taxon>Pseudomonadati</taxon>
        <taxon>Pseudomonadota</taxon>
        <taxon>Alphaproteobacteria</taxon>
        <taxon>Hyphomicrobiales</taxon>
        <taxon>Rhizobiaceae</taxon>
        <taxon>Rhizobium/Agrobacterium group</taxon>
        <taxon>Rhizobium</taxon>
    </lineage>
</organism>
<sequence>MRHELSRQQADMAPGLAWRQFRACPKNYQDYQKE</sequence>
<evidence type="ECO:0000313" key="2">
    <source>
        <dbReference type="EMBL" id="MBB4535753.1"/>
    </source>
</evidence>
<dbReference type="Proteomes" id="UP000557344">
    <property type="component" value="Unassembled WGS sequence"/>
</dbReference>
<dbReference type="EMBL" id="JACIID010000004">
    <property type="protein sequence ID" value="MBB4535753.1"/>
    <property type="molecule type" value="Genomic_DNA"/>
</dbReference>
<dbReference type="Proteomes" id="UP000523431">
    <property type="component" value="Unassembled WGS sequence"/>
</dbReference>
<gene>
    <name evidence="1" type="ORF">GGE46_002503</name>
    <name evidence="2" type="ORF">GGE57_002502</name>
</gene>
<dbReference type="AlphaFoldDB" id="A0A7W6Y9K9"/>
<accession>A0A7W6Y9K9</accession>
<evidence type="ECO:0000313" key="3">
    <source>
        <dbReference type="Proteomes" id="UP000523431"/>
    </source>
</evidence>
<comment type="caution">
    <text evidence="1">The sequence shown here is derived from an EMBL/GenBank/DDBJ whole genome shotgun (WGS) entry which is preliminary data.</text>
</comment>
<name>A0A7W6Y9K9_RHIET</name>
<evidence type="ECO:0000313" key="1">
    <source>
        <dbReference type="EMBL" id="MBB4479922.1"/>
    </source>
</evidence>